<dbReference type="Pfam" id="PF00932">
    <property type="entry name" value="LTD"/>
    <property type="match status" value="1"/>
</dbReference>
<dbReference type="GO" id="GO:0000272">
    <property type="term" value="P:polysaccharide catabolic process"/>
    <property type="evidence" value="ECO:0007669"/>
    <property type="project" value="InterPro"/>
</dbReference>
<dbReference type="InterPro" id="IPR001322">
    <property type="entry name" value="Lamin_tail_dom"/>
</dbReference>
<dbReference type="Pfam" id="PF08757">
    <property type="entry name" value="CotH"/>
    <property type="match status" value="1"/>
</dbReference>
<dbReference type="Proteomes" id="UP000005435">
    <property type="component" value="Chromosome"/>
</dbReference>
<dbReference type="Pfam" id="PF00404">
    <property type="entry name" value="Dockerin_1"/>
    <property type="match status" value="1"/>
</dbReference>
<dbReference type="Gene3D" id="1.10.1330.10">
    <property type="entry name" value="Dockerin domain"/>
    <property type="match status" value="1"/>
</dbReference>
<name>G8LXM6_ACECE</name>
<dbReference type="InterPro" id="IPR026876">
    <property type="entry name" value="Fn3_assoc_repeat"/>
</dbReference>
<gene>
    <name evidence="4" type="ordered locus">Clocl_1061</name>
</gene>
<dbReference type="InterPro" id="IPR044060">
    <property type="entry name" value="Bacterial_rp_domain"/>
</dbReference>
<evidence type="ECO:0000256" key="1">
    <source>
        <dbReference type="SAM" id="MobiDB-lite"/>
    </source>
</evidence>
<dbReference type="EMBL" id="CP003065">
    <property type="protein sequence ID" value="AEV67737.1"/>
    <property type="molecule type" value="Genomic_DNA"/>
</dbReference>
<dbReference type="SUPFAM" id="SSF63446">
    <property type="entry name" value="Type I dockerin domain"/>
    <property type="match status" value="1"/>
</dbReference>
<dbReference type="STRING" id="720554.Clocl_1061"/>
<dbReference type="Pfam" id="PF13287">
    <property type="entry name" value="Fn3_assoc"/>
    <property type="match status" value="1"/>
</dbReference>
<feature type="domain" description="LTD" evidence="3">
    <location>
        <begin position="26"/>
        <end position="150"/>
    </location>
</feature>
<dbReference type="OrthoDB" id="9806464at2"/>
<proteinExistence type="predicted"/>
<dbReference type="eggNOG" id="COG5337">
    <property type="taxonomic scope" value="Bacteria"/>
</dbReference>
<evidence type="ECO:0000313" key="4">
    <source>
        <dbReference type="EMBL" id="AEV67737.1"/>
    </source>
</evidence>
<dbReference type="RefSeq" id="WP_014254355.1">
    <property type="nucleotide sequence ID" value="NC_016627.1"/>
</dbReference>
<dbReference type="InterPro" id="IPR016134">
    <property type="entry name" value="Dockerin_dom"/>
</dbReference>
<accession>G8LXM6</accession>
<evidence type="ECO:0000259" key="3">
    <source>
        <dbReference type="PROSITE" id="PS51841"/>
    </source>
</evidence>
<organism evidence="4 5">
    <name type="scientific">Acetivibrio clariflavus (strain DSM 19732 / NBRC 101661 / EBR45)</name>
    <name type="common">Clostridium clariflavum</name>
    <dbReference type="NCBI Taxonomy" id="720554"/>
    <lineage>
        <taxon>Bacteria</taxon>
        <taxon>Bacillati</taxon>
        <taxon>Bacillota</taxon>
        <taxon>Clostridia</taxon>
        <taxon>Eubacteriales</taxon>
        <taxon>Oscillospiraceae</taxon>
        <taxon>Acetivibrio</taxon>
    </lineage>
</organism>
<dbReference type="HOGENOM" id="CLU_008731_0_0_9"/>
<dbReference type="CDD" id="cd14256">
    <property type="entry name" value="Dockerin_I"/>
    <property type="match status" value="1"/>
</dbReference>
<dbReference type="GO" id="GO:0004553">
    <property type="term" value="F:hydrolase activity, hydrolyzing O-glycosyl compounds"/>
    <property type="evidence" value="ECO:0007669"/>
    <property type="project" value="InterPro"/>
</dbReference>
<sequence precursor="true">MNKGISIFFVVVLLLLAIIPTEAVIVSAQNQVLFINEVMASNSQTIRDGDIDDKKEGSNGGAYSDWIEIYNSGDQPVNLTGYTLSDSEATWTFPNCVIQARGYLIVWASDKDKVAKNGQLHTNFKLSASGEEVILKDPNGNVVDYVKFESLSDDQSYGRKTDGSSQFVIFTKSTPGYSNAMGSIQVKEPVFSKVGGFYTDAFDLEITSDDSEVEIYYTTDGSDPVPGNSGTKQYTGKIRIASRAGEANVLSMFRDVSTDFANPWRAPNGEVFKCTTLKAVAVRRDGSRSKVVTHSYFVDPGIKTRYTLPVISVVTDYNNLFDPQIGIYHASNAEKSGEEWERPAHIEFFEPGGKLGFSQNIGLRIHGGYTRKFPQKSFRIYADGKYGDLGEFKYEIFPGLTKRVNDKKMKNFERLILRQAGNDWSSAYMRDEVLQSLLSHIKTLDTQAARPAILFLNGEYWGIYYVRERYDKEYLKEHYNLDDKKVAILEPTQTISVEYGTQEDADAYTNEVINYLKSNSITQTSTYEYIKTKIDIDNYIVYNIAEIFFGNTDWPGNNVTIWRYKTDDGQYHPEAPYGQDGRWRWMLKDVDFGFGLYNKPVNHDTLSYAAGDRVEGTGNPEWSTFLFRTLLQNTEFRNQFINTFADHLNTTFVPERVIEVINNFESILSPEMTEHANRWTNIKMTASNPGNPGGGNPGWGNPIGGNPGWGDPTGGNPGWGNPIGENPGWGNPIGGIPTWGGETTWSQNVQVLKDYARNRPSYMIQFIRNKFSSNGVTGTANITLNTDPSKGYIKINTIDIKSSTPGVKDPSRWTGLYFTGIPVTITAVPQEGYVFDHWEGIAGYSDTVTFTHTGDINITAVFRKDTGATPTPVVTPTNTGLPGKGIIGDANWDGDFNSIDIGLVKMYLLGMINENGINVKACDVNADGEVNSIDFAFMKQKMLGMIDKFPAE</sequence>
<feature type="compositionally biased region" description="Gly residues" evidence="1">
    <location>
        <begin position="691"/>
        <end position="718"/>
    </location>
</feature>
<protein>
    <submittedName>
        <fullName evidence="4">Dockerin-like protein</fullName>
    </submittedName>
</protein>
<feature type="domain" description="Dockerin" evidence="2">
    <location>
        <begin position="883"/>
        <end position="951"/>
    </location>
</feature>
<evidence type="ECO:0000259" key="2">
    <source>
        <dbReference type="PROSITE" id="PS51766"/>
    </source>
</evidence>
<feature type="compositionally biased region" description="Low complexity" evidence="1">
    <location>
        <begin position="719"/>
        <end position="733"/>
    </location>
</feature>
<dbReference type="InterPro" id="IPR002105">
    <property type="entry name" value="Dockerin_1_rpt"/>
</dbReference>
<keyword evidence="5" id="KW-1185">Reference proteome</keyword>
<reference evidence="5" key="1">
    <citation type="submission" date="2011-12" db="EMBL/GenBank/DDBJ databases">
        <title>Complete sequence of Clostridium clariflavum DSM 19732.</title>
        <authorList>
            <consortium name="US DOE Joint Genome Institute"/>
            <person name="Lucas S."/>
            <person name="Han J."/>
            <person name="Lapidus A."/>
            <person name="Cheng J.-F."/>
            <person name="Goodwin L."/>
            <person name="Pitluck S."/>
            <person name="Peters L."/>
            <person name="Teshima H."/>
            <person name="Detter J.C."/>
            <person name="Han C."/>
            <person name="Tapia R."/>
            <person name="Land M."/>
            <person name="Hauser L."/>
            <person name="Kyrpides N."/>
            <person name="Ivanova N."/>
            <person name="Pagani I."/>
            <person name="Kitzmiller T."/>
            <person name="Lynd L."/>
            <person name="Izquierdo J."/>
            <person name="Woyke T."/>
        </authorList>
    </citation>
    <scope>NUCLEOTIDE SEQUENCE [LARGE SCALE GENOMIC DNA]</scope>
    <source>
        <strain evidence="5">DSM 19732 / NBRC 101661 / EBR45</strain>
    </source>
</reference>
<dbReference type="SUPFAM" id="SSF74853">
    <property type="entry name" value="Lamin A/C globular tail domain"/>
    <property type="match status" value="1"/>
</dbReference>
<dbReference type="InterPro" id="IPR036415">
    <property type="entry name" value="Lamin_tail_dom_sf"/>
</dbReference>
<feature type="region of interest" description="Disordered" evidence="1">
    <location>
        <begin position="683"/>
        <end position="733"/>
    </location>
</feature>
<dbReference type="AlphaFoldDB" id="G8LXM6"/>
<dbReference type="InterPro" id="IPR036439">
    <property type="entry name" value="Dockerin_dom_sf"/>
</dbReference>
<evidence type="ECO:0000313" key="5">
    <source>
        <dbReference type="Proteomes" id="UP000005435"/>
    </source>
</evidence>
<dbReference type="PROSITE" id="PS51766">
    <property type="entry name" value="DOCKERIN"/>
    <property type="match status" value="1"/>
</dbReference>
<dbReference type="PROSITE" id="PS51841">
    <property type="entry name" value="LTD"/>
    <property type="match status" value="1"/>
</dbReference>
<dbReference type="InterPro" id="IPR014867">
    <property type="entry name" value="Spore_coat_CotH_CotH2/3/7"/>
</dbReference>
<dbReference type="Pfam" id="PF18998">
    <property type="entry name" value="Flg_new_2"/>
    <property type="match status" value="1"/>
</dbReference>
<dbReference type="KEGG" id="ccl:Clocl_1061"/>
<dbReference type="Gene3D" id="2.60.40.1260">
    <property type="entry name" value="Lamin Tail domain"/>
    <property type="match status" value="1"/>
</dbReference>
<reference evidence="4 5" key="2">
    <citation type="journal article" date="2012" name="Stand. Genomic Sci.">
        <title>Complete Genome Sequence of Clostridium clariflavum DSM 19732.</title>
        <authorList>
            <person name="Izquierdo J.A."/>
            <person name="Goodwin L."/>
            <person name="Davenport K.W."/>
            <person name="Teshima H."/>
            <person name="Bruce D."/>
            <person name="Detter C."/>
            <person name="Tapia R."/>
            <person name="Han S."/>
            <person name="Land M."/>
            <person name="Hauser L."/>
            <person name="Jeffries C.D."/>
            <person name="Han J."/>
            <person name="Pitluck S."/>
            <person name="Nolan M."/>
            <person name="Chen A."/>
            <person name="Huntemann M."/>
            <person name="Mavromatis K."/>
            <person name="Mikhailova N."/>
            <person name="Liolios K."/>
            <person name="Woyke T."/>
            <person name="Lynd L.R."/>
        </authorList>
    </citation>
    <scope>NUCLEOTIDE SEQUENCE [LARGE SCALE GENOMIC DNA]</scope>
    <source>
        <strain evidence="5">DSM 19732 / NBRC 101661 / EBR45</strain>
    </source>
</reference>